<sequence length="217" mass="23306">MPPIAAIRAEPRSAAFPRLLETRLAGRARRKGRRTRAALRIAAARLIHLNGYDRVHTADIADAAGLSKAAFYVYFRDKADVAVSVLRPFVAVAFPARSPCFEAVDPVRSAFARLAPLIGENRRLIQALEPLRDDAPDFAARCEARILRWHEGLLSSAGLDPRLAPLLAATSLGLAWRSPDAAAGGVAEEVSRLWRPAGAAPRQAVRAAPVLVSLVGA</sequence>
<feature type="DNA-binding region" description="H-T-H motif" evidence="2">
    <location>
        <begin position="56"/>
        <end position="75"/>
    </location>
</feature>
<feature type="domain" description="HTH tetR-type" evidence="3">
    <location>
        <begin position="33"/>
        <end position="93"/>
    </location>
</feature>
<evidence type="ECO:0000313" key="5">
    <source>
        <dbReference type="Proteomes" id="UP000001868"/>
    </source>
</evidence>
<evidence type="ECO:0000256" key="2">
    <source>
        <dbReference type="PROSITE-ProRule" id="PRU00335"/>
    </source>
</evidence>
<dbReference type="STRING" id="450851.PHZ_c0677"/>
<dbReference type="HOGENOM" id="CLU_1271312_0_0_5"/>
<keyword evidence="5" id="KW-1185">Reference proteome</keyword>
<dbReference type="InterPro" id="IPR009057">
    <property type="entry name" value="Homeodomain-like_sf"/>
</dbReference>
<dbReference type="Gene3D" id="1.10.357.10">
    <property type="entry name" value="Tetracycline Repressor, domain 2"/>
    <property type="match status" value="1"/>
</dbReference>
<protein>
    <submittedName>
        <fullName evidence="4">Transcriptional regulator, TetR family</fullName>
    </submittedName>
</protein>
<dbReference type="GO" id="GO:0000976">
    <property type="term" value="F:transcription cis-regulatory region binding"/>
    <property type="evidence" value="ECO:0007669"/>
    <property type="project" value="TreeGrafter"/>
</dbReference>
<dbReference type="Pfam" id="PF00440">
    <property type="entry name" value="TetR_N"/>
    <property type="match status" value="1"/>
</dbReference>
<keyword evidence="1 2" id="KW-0238">DNA-binding</keyword>
<evidence type="ECO:0000256" key="1">
    <source>
        <dbReference type="ARBA" id="ARBA00023125"/>
    </source>
</evidence>
<dbReference type="AlphaFoldDB" id="B4RFL0"/>
<dbReference type="RefSeq" id="WP_012521239.1">
    <property type="nucleotide sequence ID" value="NC_011144.1"/>
</dbReference>
<dbReference type="Proteomes" id="UP000001868">
    <property type="component" value="Chromosome"/>
</dbReference>
<dbReference type="PROSITE" id="PS50977">
    <property type="entry name" value="HTH_TETR_2"/>
    <property type="match status" value="1"/>
</dbReference>
<reference evidence="4 5" key="1">
    <citation type="journal article" date="2008" name="BMC Genomics">
        <title>Complete genome of Phenylobacterium zucineum - a novel facultative intracellular bacterium isolated from human erythroleukemia cell line K562.</title>
        <authorList>
            <person name="Luo Y."/>
            <person name="Xu X."/>
            <person name="Ding Z."/>
            <person name="Liu Z."/>
            <person name="Zhang B."/>
            <person name="Yan Z."/>
            <person name="Sun J."/>
            <person name="Hu S."/>
            <person name="Hu X."/>
        </authorList>
    </citation>
    <scope>NUCLEOTIDE SEQUENCE [LARGE SCALE GENOMIC DNA]</scope>
    <source>
        <strain evidence="4 5">HLK1</strain>
    </source>
</reference>
<organism evidence="4 5">
    <name type="scientific">Phenylobacterium zucineum (strain HLK1)</name>
    <dbReference type="NCBI Taxonomy" id="450851"/>
    <lineage>
        <taxon>Bacteria</taxon>
        <taxon>Pseudomonadati</taxon>
        <taxon>Pseudomonadota</taxon>
        <taxon>Alphaproteobacteria</taxon>
        <taxon>Caulobacterales</taxon>
        <taxon>Caulobacteraceae</taxon>
        <taxon>Phenylobacterium</taxon>
    </lineage>
</organism>
<evidence type="ECO:0000259" key="3">
    <source>
        <dbReference type="PROSITE" id="PS50977"/>
    </source>
</evidence>
<proteinExistence type="predicted"/>
<dbReference type="PANTHER" id="PTHR30055">
    <property type="entry name" value="HTH-TYPE TRANSCRIPTIONAL REGULATOR RUTR"/>
    <property type="match status" value="1"/>
</dbReference>
<dbReference type="OrthoDB" id="7185252at2"/>
<dbReference type="PRINTS" id="PR00455">
    <property type="entry name" value="HTHTETR"/>
</dbReference>
<dbReference type="EMBL" id="CP000747">
    <property type="protein sequence ID" value="ACG77091.1"/>
    <property type="molecule type" value="Genomic_DNA"/>
</dbReference>
<evidence type="ECO:0000313" key="4">
    <source>
        <dbReference type="EMBL" id="ACG77091.1"/>
    </source>
</evidence>
<dbReference type="SUPFAM" id="SSF46689">
    <property type="entry name" value="Homeodomain-like"/>
    <property type="match status" value="1"/>
</dbReference>
<name>B4RFL0_PHEZH</name>
<dbReference type="InterPro" id="IPR050109">
    <property type="entry name" value="HTH-type_TetR-like_transc_reg"/>
</dbReference>
<accession>B4RFL0</accession>
<dbReference type="GO" id="GO:0003700">
    <property type="term" value="F:DNA-binding transcription factor activity"/>
    <property type="evidence" value="ECO:0007669"/>
    <property type="project" value="TreeGrafter"/>
</dbReference>
<dbReference type="KEGG" id="pzu:PHZ_c0677"/>
<dbReference type="eggNOG" id="COG1309">
    <property type="taxonomic scope" value="Bacteria"/>
</dbReference>
<gene>
    <name evidence="4" type="ordered locus">PHZ_c0677</name>
</gene>
<dbReference type="PANTHER" id="PTHR30055:SF209">
    <property type="entry name" value="POSSIBLE TRANSCRIPTIONAL REGULATORY PROTEIN (PROBABLY TETR-FAMILY)"/>
    <property type="match status" value="1"/>
</dbReference>
<dbReference type="InterPro" id="IPR001647">
    <property type="entry name" value="HTH_TetR"/>
</dbReference>